<gene>
    <name evidence="1" type="ORF">GCM10009858_17830</name>
</gene>
<evidence type="ECO:0000313" key="2">
    <source>
        <dbReference type="Proteomes" id="UP001500730"/>
    </source>
</evidence>
<organism evidence="1 2">
    <name type="scientific">Terrabacter carboxydivorans</name>
    <dbReference type="NCBI Taxonomy" id="619730"/>
    <lineage>
        <taxon>Bacteria</taxon>
        <taxon>Bacillati</taxon>
        <taxon>Actinomycetota</taxon>
        <taxon>Actinomycetes</taxon>
        <taxon>Micrococcales</taxon>
        <taxon>Intrasporangiaceae</taxon>
        <taxon>Terrabacter</taxon>
    </lineage>
</organism>
<comment type="caution">
    <text evidence="1">The sequence shown here is derived from an EMBL/GenBank/DDBJ whole genome shotgun (WGS) entry which is preliminary data.</text>
</comment>
<name>A0ABN3LAL6_9MICO</name>
<accession>A0ABN3LAL6</accession>
<keyword evidence="2" id="KW-1185">Reference proteome</keyword>
<proteinExistence type="predicted"/>
<dbReference type="EMBL" id="BAAARE010000007">
    <property type="protein sequence ID" value="GAA2480628.1"/>
    <property type="molecule type" value="Genomic_DNA"/>
</dbReference>
<dbReference type="Proteomes" id="UP001500730">
    <property type="component" value="Unassembled WGS sequence"/>
</dbReference>
<protein>
    <submittedName>
        <fullName evidence="1">Uncharacterized protein</fullName>
    </submittedName>
</protein>
<reference evidence="1 2" key="1">
    <citation type="journal article" date="2019" name="Int. J. Syst. Evol. Microbiol.">
        <title>The Global Catalogue of Microorganisms (GCM) 10K type strain sequencing project: providing services to taxonomists for standard genome sequencing and annotation.</title>
        <authorList>
            <consortium name="The Broad Institute Genomics Platform"/>
            <consortium name="The Broad Institute Genome Sequencing Center for Infectious Disease"/>
            <person name="Wu L."/>
            <person name="Ma J."/>
        </authorList>
    </citation>
    <scope>NUCLEOTIDE SEQUENCE [LARGE SCALE GENOMIC DNA]</scope>
    <source>
        <strain evidence="1 2">JCM 16259</strain>
    </source>
</reference>
<evidence type="ECO:0000313" key="1">
    <source>
        <dbReference type="EMBL" id="GAA2480628.1"/>
    </source>
</evidence>
<sequence length="60" mass="5928">MSPGTPESALVAACASPTVATTVRSHGLEAVSIAGASLPLAADAGSRWGQGAREEDLHTP</sequence>